<dbReference type="InterPro" id="IPR050951">
    <property type="entry name" value="Retrovirus_Pol_polyprotein"/>
</dbReference>
<feature type="region of interest" description="Disordered" evidence="9">
    <location>
        <begin position="624"/>
        <end position="658"/>
    </location>
</feature>
<evidence type="ECO:0000256" key="2">
    <source>
        <dbReference type="ARBA" id="ARBA00022679"/>
    </source>
</evidence>
<keyword evidence="6" id="KW-0378">Hydrolase</keyword>
<proteinExistence type="predicted"/>
<dbReference type="Proteomes" id="UP000265515">
    <property type="component" value="Unassembled WGS sequence"/>
</dbReference>
<protein>
    <recommendedName>
        <fullName evidence="1">RNA-directed DNA polymerase</fullName>
        <ecNumber evidence="1">2.7.7.49</ecNumber>
    </recommendedName>
</protein>
<dbReference type="SUPFAM" id="SSF56672">
    <property type="entry name" value="DNA/RNA polymerases"/>
    <property type="match status" value="2"/>
</dbReference>
<accession>A0A388JLS1</accession>
<gene>
    <name evidence="12" type="ORF">CBR_g63</name>
</gene>
<evidence type="ECO:0000256" key="8">
    <source>
        <dbReference type="SAM" id="Coils"/>
    </source>
</evidence>
<evidence type="ECO:0000313" key="12">
    <source>
        <dbReference type="EMBL" id="GBG58662.1"/>
    </source>
</evidence>
<keyword evidence="4" id="KW-0540">Nuclease</keyword>
<dbReference type="Gene3D" id="3.10.10.10">
    <property type="entry name" value="HIV Type 1 Reverse Transcriptase, subunit A, domain 1"/>
    <property type="match status" value="1"/>
</dbReference>
<dbReference type="CDD" id="cd00303">
    <property type="entry name" value="retropepsin_like"/>
    <property type="match status" value="1"/>
</dbReference>
<organism evidence="12 13">
    <name type="scientific">Chara braunii</name>
    <name type="common">Braun's stonewort</name>
    <dbReference type="NCBI Taxonomy" id="69332"/>
    <lineage>
        <taxon>Eukaryota</taxon>
        <taxon>Viridiplantae</taxon>
        <taxon>Streptophyta</taxon>
        <taxon>Charophyceae</taxon>
        <taxon>Charales</taxon>
        <taxon>Characeae</taxon>
        <taxon>Chara</taxon>
    </lineage>
</organism>
<name>A0A388JLS1_CHABU</name>
<feature type="region of interest" description="Disordered" evidence="9">
    <location>
        <begin position="127"/>
        <end position="193"/>
    </location>
</feature>
<reference evidence="12 13" key="1">
    <citation type="journal article" date="2018" name="Cell">
        <title>The Chara Genome: Secondary Complexity and Implications for Plant Terrestrialization.</title>
        <authorList>
            <person name="Nishiyama T."/>
            <person name="Sakayama H."/>
            <person name="Vries J.D."/>
            <person name="Buschmann H."/>
            <person name="Saint-Marcoux D."/>
            <person name="Ullrich K.K."/>
            <person name="Haas F.B."/>
            <person name="Vanderstraeten L."/>
            <person name="Becker D."/>
            <person name="Lang D."/>
            <person name="Vosolsobe S."/>
            <person name="Rombauts S."/>
            <person name="Wilhelmsson P.K.I."/>
            <person name="Janitza P."/>
            <person name="Kern R."/>
            <person name="Heyl A."/>
            <person name="Rumpler F."/>
            <person name="Villalobos L.I.A.C."/>
            <person name="Clay J.M."/>
            <person name="Skokan R."/>
            <person name="Toyoda A."/>
            <person name="Suzuki Y."/>
            <person name="Kagoshima H."/>
            <person name="Schijlen E."/>
            <person name="Tajeshwar N."/>
            <person name="Catarino B."/>
            <person name="Hetherington A.J."/>
            <person name="Saltykova A."/>
            <person name="Bonnot C."/>
            <person name="Breuninger H."/>
            <person name="Symeonidi A."/>
            <person name="Radhakrishnan G.V."/>
            <person name="Van Nieuwerburgh F."/>
            <person name="Deforce D."/>
            <person name="Chang C."/>
            <person name="Karol K.G."/>
            <person name="Hedrich R."/>
            <person name="Ulvskov P."/>
            <person name="Glockner G."/>
            <person name="Delwiche C.F."/>
            <person name="Petrasek J."/>
            <person name="Van de Peer Y."/>
            <person name="Friml J."/>
            <person name="Beilby M."/>
            <person name="Dolan L."/>
            <person name="Kohara Y."/>
            <person name="Sugano S."/>
            <person name="Fujiyama A."/>
            <person name="Delaux P.-M."/>
            <person name="Quint M."/>
            <person name="TheiBen G."/>
            <person name="Hagemann M."/>
            <person name="Harholt J."/>
            <person name="Dunand C."/>
            <person name="Zachgo S."/>
            <person name="Langdale J."/>
            <person name="Maumus F."/>
            <person name="Straeten D.V.D."/>
            <person name="Gould S.B."/>
            <person name="Rensing S.A."/>
        </authorList>
    </citation>
    <scope>NUCLEOTIDE SEQUENCE [LARGE SCALE GENOMIC DNA]</scope>
    <source>
        <strain evidence="12 13">S276</strain>
    </source>
</reference>
<evidence type="ECO:0000259" key="11">
    <source>
        <dbReference type="Pfam" id="PF17917"/>
    </source>
</evidence>
<evidence type="ECO:0000259" key="10">
    <source>
        <dbReference type="Pfam" id="PF00078"/>
    </source>
</evidence>
<keyword evidence="7" id="KW-0695">RNA-directed DNA polymerase</keyword>
<evidence type="ECO:0000256" key="9">
    <source>
        <dbReference type="SAM" id="MobiDB-lite"/>
    </source>
</evidence>
<keyword evidence="2" id="KW-0808">Transferase</keyword>
<dbReference type="Pfam" id="PF17917">
    <property type="entry name" value="RT_RNaseH"/>
    <property type="match status" value="1"/>
</dbReference>
<evidence type="ECO:0000256" key="6">
    <source>
        <dbReference type="ARBA" id="ARBA00022801"/>
    </source>
</evidence>
<dbReference type="InterPro" id="IPR043128">
    <property type="entry name" value="Rev_trsase/Diguanyl_cyclase"/>
</dbReference>
<dbReference type="EMBL" id="BFEA01000001">
    <property type="protein sequence ID" value="GBG58662.1"/>
    <property type="molecule type" value="Genomic_DNA"/>
</dbReference>
<dbReference type="Pfam" id="PF00078">
    <property type="entry name" value="RVT_1"/>
    <property type="match status" value="1"/>
</dbReference>
<dbReference type="EC" id="2.7.7.49" evidence="1"/>
<evidence type="ECO:0000256" key="7">
    <source>
        <dbReference type="ARBA" id="ARBA00022918"/>
    </source>
</evidence>
<feature type="coiled-coil region" evidence="8">
    <location>
        <begin position="19"/>
        <end position="46"/>
    </location>
</feature>
<sequence length="1347" mass="148701">MAGSQFSSPPPRTWEQMELQQVERIRLSLEEELKQATKREKKIRDRSVRLEGREADKAALEGSDDSAFSNTEKIFKASILSMHAYMDSKLYTIQDTLDQTLNVMHRPGIRPEVLPSLPFSAMTGPYVAQSGPSPSGTSAAAMSQTVASSSSGPAAGATPPPPTVSPVGQQQPWYPKTPLKPPPTFSGDKKDEGLDTWLGTVPVWVKAKRTLVEEEVITAASYLEGSATRWLNGLVASKGFGRKMGDCVKTYTLENFMALVEARWHNPQQPQIATDGLLKLDSRKCLPTDIKNLLASEACLEYHTFETFNKKALDLEATLGGAQTPTTDGRKKKSPQEWKKKGSQLMMVDSDGNQTEIDDVSELVEGSELNGEESAEGSNLAAVVKTKAGGRGKGGQQRSQGQAANPNKIAAWVRVGLDQAGDVPSPFQELAKAIDSLVTPRTHPDLQVLAQQEGEKLTSVEYMSKKMPSNKLAKSTYERELYALYKALIHWRHYLLGRFFYFRTNHQTLKWIKTQPVLSDARKRWIEVIDQYDFKLDYVKGEYNKVADALSRSANYLGALISEFGLSKDVTRSLGEAYKEDPATMDIINKLQAKDKATSDEFVMVDGLLFLEKAGFKRPSTVVSGLGAGSEAQPEATGSVQPGHTQHPGGCHFNKGSEAAQARHSGQCRQCGSAAALSLDAELLPRALTGRVVKSGETDEAYQARMLLLITEAEQRSDAVAAATKKKAEDAEKARLLAIEQQRQQDEAAAKAADEKQLQRRDKIFNGERALLTMAADWRVEAENGKPEESGNKIALLLSHLTDLLATCIAQQEDIHNLDDAVQTQNQVFDQLTSRLQQLEQTVAAPVANSSNTSDRLEALEIDVGSLKDGVKLQQNAMQLLEQRICTAATYSRSEPRETTPKLDDQEIFCDSMKTDPIPWFLDSPPLLYSFEDYAARLVAALGTHAQGQDVCATSSLSGNDNLSSSSGSSWDSAHEFNIEVLDSLTSEDFAWLPLPTTGRLSGRQCAALCAHLHMYLSFYGPPTSSTDDEVVVGDILAYVTKVAREFHNQRYDDNNAPLLYVCIQVGQASCSALLDSGVSRNFMSQAFMQKAGLGAQVRRKANPAVIKLADGRTQQLIDRYIESVPVYFAPHACEPVTFDILGTDFDIILEMPWLASADHTVNFHRRTLTVRNAFGAELLDDFADIFESPTGVVPDRPISHEIILEAGAVPPKGCIYRMSEEELTVIRAQLDDLLDKGWIRPSSSPYGAPVLFVREKNKDLRLCINYRKLYAQTVKNAGPLPRIVDLLERLGGAKYFSKLDLKLGYHQISIRPNDRHKSAFKTWYGHFEWVVMPLASPTPRRPFKQQ</sequence>
<dbReference type="PANTHER" id="PTHR37984:SF5">
    <property type="entry name" value="PROTEIN NYNRIN-LIKE"/>
    <property type="match status" value="1"/>
</dbReference>
<dbReference type="InterPro" id="IPR041373">
    <property type="entry name" value="RT_RNaseH"/>
</dbReference>
<feature type="domain" description="Reverse transcriptase" evidence="10">
    <location>
        <begin position="1255"/>
        <end position="1334"/>
    </location>
</feature>
<comment type="caution">
    <text evidence="12">The sequence shown here is derived from an EMBL/GenBank/DDBJ whole genome shotgun (WGS) entry which is preliminary data.</text>
</comment>
<keyword evidence="13" id="KW-1185">Reference proteome</keyword>
<keyword evidence="8" id="KW-0175">Coiled coil</keyword>
<evidence type="ECO:0000313" key="13">
    <source>
        <dbReference type="Proteomes" id="UP000265515"/>
    </source>
</evidence>
<evidence type="ECO:0000256" key="4">
    <source>
        <dbReference type="ARBA" id="ARBA00022722"/>
    </source>
</evidence>
<dbReference type="Gene3D" id="2.40.70.10">
    <property type="entry name" value="Acid Proteases"/>
    <property type="match status" value="1"/>
</dbReference>
<dbReference type="InterPro" id="IPR043502">
    <property type="entry name" value="DNA/RNA_pol_sf"/>
</dbReference>
<dbReference type="GO" id="GO:0016787">
    <property type="term" value="F:hydrolase activity"/>
    <property type="evidence" value="ECO:0007669"/>
    <property type="project" value="UniProtKB-KW"/>
</dbReference>
<dbReference type="CDD" id="cd09274">
    <property type="entry name" value="RNase_HI_RT_Ty3"/>
    <property type="match status" value="1"/>
</dbReference>
<dbReference type="Gramene" id="GBG58662">
    <property type="protein sequence ID" value="GBG58662"/>
    <property type="gene ID" value="CBR_g63"/>
</dbReference>
<dbReference type="CDD" id="cd01647">
    <property type="entry name" value="RT_LTR"/>
    <property type="match status" value="1"/>
</dbReference>
<evidence type="ECO:0000256" key="5">
    <source>
        <dbReference type="ARBA" id="ARBA00022759"/>
    </source>
</evidence>
<dbReference type="InterPro" id="IPR021109">
    <property type="entry name" value="Peptidase_aspartic_dom_sf"/>
</dbReference>
<feature type="domain" description="Reverse transcriptase RNase H-like" evidence="11">
    <location>
        <begin position="448"/>
        <end position="532"/>
    </location>
</feature>
<evidence type="ECO:0000256" key="3">
    <source>
        <dbReference type="ARBA" id="ARBA00022695"/>
    </source>
</evidence>
<dbReference type="Gene3D" id="3.30.70.270">
    <property type="match status" value="1"/>
</dbReference>
<keyword evidence="5" id="KW-0255">Endonuclease</keyword>
<dbReference type="PANTHER" id="PTHR37984">
    <property type="entry name" value="PROTEIN CBG26694"/>
    <property type="match status" value="1"/>
</dbReference>
<feature type="region of interest" description="Disordered" evidence="9">
    <location>
        <begin position="320"/>
        <end position="349"/>
    </location>
</feature>
<dbReference type="GO" id="GO:0004519">
    <property type="term" value="F:endonuclease activity"/>
    <property type="evidence" value="ECO:0007669"/>
    <property type="project" value="UniProtKB-KW"/>
</dbReference>
<evidence type="ECO:0000256" key="1">
    <source>
        <dbReference type="ARBA" id="ARBA00012493"/>
    </source>
</evidence>
<dbReference type="InterPro" id="IPR000477">
    <property type="entry name" value="RT_dom"/>
</dbReference>
<dbReference type="Pfam" id="PF08284">
    <property type="entry name" value="RVP_2"/>
    <property type="match status" value="1"/>
</dbReference>
<feature type="compositionally biased region" description="Low complexity" evidence="9">
    <location>
        <begin position="128"/>
        <end position="157"/>
    </location>
</feature>
<dbReference type="GO" id="GO:0003964">
    <property type="term" value="F:RNA-directed DNA polymerase activity"/>
    <property type="evidence" value="ECO:0007669"/>
    <property type="project" value="UniProtKB-KW"/>
</dbReference>
<keyword evidence="3" id="KW-0548">Nucleotidyltransferase</keyword>